<gene>
    <name evidence="1" type="ORF">LXD69_07705</name>
</gene>
<dbReference type="Proteomes" id="UP000830454">
    <property type="component" value="Chromosome"/>
</dbReference>
<accession>A0ABY4HRR9</accession>
<organism evidence="1 2">
    <name type="scientific">Flavobacterium sediminilitoris</name>
    <dbReference type="NCBI Taxonomy" id="2024526"/>
    <lineage>
        <taxon>Bacteria</taxon>
        <taxon>Pseudomonadati</taxon>
        <taxon>Bacteroidota</taxon>
        <taxon>Flavobacteriia</taxon>
        <taxon>Flavobacteriales</taxon>
        <taxon>Flavobacteriaceae</taxon>
        <taxon>Flavobacterium</taxon>
    </lineage>
</organism>
<name>A0ABY4HRR9_9FLAO</name>
<evidence type="ECO:0000313" key="2">
    <source>
        <dbReference type="Proteomes" id="UP000830454"/>
    </source>
</evidence>
<proteinExistence type="predicted"/>
<reference evidence="1" key="1">
    <citation type="submission" date="2021-12" db="EMBL/GenBank/DDBJ databases">
        <authorList>
            <person name="Cha I.-T."/>
            <person name="Lee K.-E."/>
            <person name="Park S.-J."/>
        </authorList>
    </citation>
    <scope>NUCLEOTIDE SEQUENCE</scope>
    <source>
        <strain evidence="1">YSM-43</strain>
    </source>
</reference>
<evidence type="ECO:0000313" key="1">
    <source>
        <dbReference type="EMBL" id="UOX35395.1"/>
    </source>
</evidence>
<reference evidence="1" key="2">
    <citation type="submission" date="2022-04" db="EMBL/GenBank/DDBJ databases">
        <title>Complete Genome Sequence of Flavobacterium sediminilitoris YSM-43, Isolated from a Tidal Sediment.</title>
        <authorList>
            <person name="Lee P.A."/>
        </authorList>
    </citation>
    <scope>NUCLEOTIDE SEQUENCE</scope>
    <source>
        <strain evidence="1">YSM-43</strain>
    </source>
</reference>
<keyword evidence="2" id="KW-1185">Reference proteome</keyword>
<sequence>MNNLVKKHYDKDDIERQFINKDILLWKEEVDCINAEIVFFKQLLKNKKNNDIYSKIIEKLETKEKENNILLANLIFYIRKTDGLKECEDIECETYYLNDHILFKNNIESFLFQYKKLKRLAYLKINEQNNLT</sequence>
<protein>
    <submittedName>
        <fullName evidence="1">Uncharacterized protein</fullName>
    </submittedName>
</protein>
<dbReference type="EMBL" id="CP090145">
    <property type="protein sequence ID" value="UOX35395.1"/>
    <property type="molecule type" value="Genomic_DNA"/>
</dbReference>
<dbReference type="RefSeq" id="WP_246918612.1">
    <property type="nucleotide sequence ID" value="NZ_CP090145.1"/>
</dbReference>